<dbReference type="EMBL" id="QBUD01000001">
    <property type="protein sequence ID" value="PUB19121.1"/>
    <property type="molecule type" value="Genomic_DNA"/>
</dbReference>
<evidence type="ECO:0000256" key="4">
    <source>
        <dbReference type="SAM" id="SignalP"/>
    </source>
</evidence>
<gene>
    <name evidence="6" type="ORF">C8N45_101714</name>
</gene>
<dbReference type="Gene3D" id="2.60.40.3500">
    <property type="match status" value="1"/>
</dbReference>
<dbReference type="SMART" id="SM00646">
    <property type="entry name" value="Ami_3"/>
    <property type="match status" value="1"/>
</dbReference>
<dbReference type="SUPFAM" id="SSF53187">
    <property type="entry name" value="Zn-dependent exopeptidases"/>
    <property type="match status" value="1"/>
</dbReference>
<feature type="signal peptide" evidence="4">
    <location>
        <begin position="1"/>
        <end position="17"/>
    </location>
</feature>
<dbReference type="PANTHER" id="PTHR30404:SF0">
    <property type="entry name" value="N-ACETYLMURAMOYL-L-ALANINE AMIDASE AMIC"/>
    <property type="match status" value="1"/>
</dbReference>
<evidence type="ECO:0000259" key="5">
    <source>
        <dbReference type="SMART" id="SM00646"/>
    </source>
</evidence>
<dbReference type="GO" id="GO:0008745">
    <property type="term" value="F:N-acetylmuramoyl-L-alanine amidase activity"/>
    <property type="evidence" value="ECO:0007669"/>
    <property type="project" value="UniProtKB-EC"/>
</dbReference>
<dbReference type="Pfam" id="PF11741">
    <property type="entry name" value="AMIN"/>
    <property type="match status" value="1"/>
</dbReference>
<keyword evidence="7" id="KW-1185">Reference proteome</keyword>
<protein>
    <recommendedName>
        <fullName evidence="2">N-acetylmuramoyl-L-alanine amidase</fullName>
        <ecNumber evidence="2">3.5.1.28</ecNumber>
    </recommendedName>
</protein>
<evidence type="ECO:0000256" key="2">
    <source>
        <dbReference type="ARBA" id="ARBA00011901"/>
    </source>
</evidence>
<dbReference type="OrthoDB" id="9806267at2"/>
<feature type="domain" description="MurNAc-LAA" evidence="5">
    <location>
        <begin position="222"/>
        <end position="377"/>
    </location>
</feature>
<proteinExistence type="predicted"/>
<dbReference type="AlphaFoldDB" id="A0A2T6KRD3"/>
<reference evidence="6 7" key="1">
    <citation type="submission" date="2018-04" db="EMBL/GenBank/DDBJ databases">
        <title>Genomic Encyclopedia of Archaeal and Bacterial Type Strains, Phase II (KMG-II): from individual species to whole genera.</title>
        <authorList>
            <person name="Goeker M."/>
        </authorList>
    </citation>
    <scope>NUCLEOTIDE SEQUENCE [LARGE SCALE GENOMIC DNA]</scope>
    <source>
        <strain evidence="6 7">DSM 29955</strain>
    </source>
</reference>
<accession>A0A2T6KRD3</accession>
<dbReference type="GO" id="GO:0030288">
    <property type="term" value="C:outer membrane-bounded periplasmic space"/>
    <property type="evidence" value="ECO:0007669"/>
    <property type="project" value="TreeGrafter"/>
</dbReference>
<comment type="catalytic activity">
    <reaction evidence="1">
        <text>Hydrolyzes the link between N-acetylmuramoyl residues and L-amino acid residues in certain cell-wall glycopeptides.</text>
        <dbReference type="EC" id="3.5.1.28"/>
    </reaction>
</comment>
<feature type="chain" id="PRO_5015551493" description="N-acetylmuramoyl-L-alanine amidase" evidence="4">
    <location>
        <begin position="18"/>
        <end position="382"/>
    </location>
</feature>
<organism evidence="6 7">
    <name type="scientific">Yoonia sediminilitoris</name>
    <dbReference type="NCBI Taxonomy" id="1286148"/>
    <lineage>
        <taxon>Bacteria</taxon>
        <taxon>Pseudomonadati</taxon>
        <taxon>Pseudomonadota</taxon>
        <taxon>Alphaproteobacteria</taxon>
        <taxon>Rhodobacterales</taxon>
        <taxon>Paracoccaceae</taxon>
        <taxon>Yoonia</taxon>
    </lineage>
</organism>
<name>A0A2T6KRD3_9RHOB</name>
<keyword evidence="4" id="KW-0732">Signal</keyword>
<dbReference type="InterPro" id="IPR021731">
    <property type="entry name" value="AMIN_dom"/>
</dbReference>
<dbReference type="RefSeq" id="WP_108384787.1">
    <property type="nucleotide sequence ID" value="NZ_QBUD01000001.1"/>
</dbReference>
<dbReference type="EC" id="3.5.1.28" evidence="2"/>
<comment type="caution">
    <text evidence="6">The sequence shown here is derived from an EMBL/GenBank/DDBJ whole genome shotgun (WGS) entry which is preliminary data.</text>
</comment>
<dbReference type="InterPro" id="IPR050695">
    <property type="entry name" value="N-acetylmuramoyl_amidase_3"/>
</dbReference>
<dbReference type="CDD" id="cd02696">
    <property type="entry name" value="MurNAc-LAA"/>
    <property type="match status" value="1"/>
</dbReference>
<dbReference type="Gene3D" id="3.40.630.40">
    <property type="entry name" value="Zn-dependent exopeptidases"/>
    <property type="match status" value="1"/>
</dbReference>
<dbReference type="InterPro" id="IPR002508">
    <property type="entry name" value="MurNAc-LAA_cat"/>
</dbReference>
<dbReference type="GO" id="GO:0009253">
    <property type="term" value="P:peptidoglycan catabolic process"/>
    <property type="evidence" value="ECO:0007669"/>
    <property type="project" value="InterPro"/>
</dbReference>
<evidence type="ECO:0000313" key="6">
    <source>
        <dbReference type="EMBL" id="PUB19121.1"/>
    </source>
</evidence>
<dbReference type="Proteomes" id="UP000244523">
    <property type="component" value="Unassembled WGS sequence"/>
</dbReference>
<evidence type="ECO:0000313" key="7">
    <source>
        <dbReference type="Proteomes" id="UP000244523"/>
    </source>
</evidence>
<dbReference type="PANTHER" id="PTHR30404">
    <property type="entry name" value="N-ACETYLMURAMOYL-L-ALANINE AMIDASE"/>
    <property type="match status" value="1"/>
</dbReference>
<evidence type="ECO:0000256" key="1">
    <source>
        <dbReference type="ARBA" id="ARBA00001561"/>
    </source>
</evidence>
<keyword evidence="3" id="KW-0378">Hydrolase</keyword>
<dbReference type="Pfam" id="PF01520">
    <property type="entry name" value="Amidase_3"/>
    <property type="match status" value="1"/>
</dbReference>
<sequence>MIRVVLLWFLLATGAFAQVQVDSARSHIRDGWWKLDIALGLSDVTPFRVFTLDAPRRLVIDLANVDWPDIATSDLLERGRATGLRTTALGDGWTRLVIDLAEPMVLSAARMSAGDAAVSLRITLAQATAQEFATKAGAPPGVGFDGVVDGSVRDSPTNGPLVVMIDPGHGGLDPGAQRDGLLEADLMLALARDVMRGLSQVAGVKAVMTRDSDQFVPLAQRVSMARAAGADLLISLHADALDVDEAQGASVYTLTIDGGDAAATRMLERHAQGDLLSGIDLRGQGDRVATVLMDLARQETAPQSRAFADLLVQQMQGRGVRLNARPRREGQLAVLAAADFQSVLIEAGFLSNAADRARLRTPQGRAPLVAAIVAAVSIWGVD</sequence>
<evidence type="ECO:0000256" key="3">
    <source>
        <dbReference type="ARBA" id="ARBA00022801"/>
    </source>
</evidence>